<dbReference type="AlphaFoldDB" id="A0A4D4K060"/>
<evidence type="ECO:0000313" key="2">
    <source>
        <dbReference type="EMBL" id="GDY41472.1"/>
    </source>
</evidence>
<protein>
    <submittedName>
        <fullName evidence="2">dTDP-glucose 4,6-dehydratase</fullName>
    </submittedName>
</protein>
<dbReference type="InterPro" id="IPR001509">
    <property type="entry name" value="Epimerase_deHydtase"/>
</dbReference>
<dbReference type="SUPFAM" id="SSF51735">
    <property type="entry name" value="NAD(P)-binding Rossmann-fold domains"/>
    <property type="match status" value="1"/>
</dbReference>
<feature type="domain" description="NAD-dependent epimerase/dehydratase" evidence="1">
    <location>
        <begin position="3"/>
        <end position="222"/>
    </location>
</feature>
<dbReference type="Gene3D" id="3.40.50.720">
    <property type="entry name" value="NAD(P)-binding Rossmann-like Domain"/>
    <property type="match status" value="1"/>
</dbReference>
<dbReference type="GO" id="GO:0004029">
    <property type="term" value="F:aldehyde dehydrogenase (NAD+) activity"/>
    <property type="evidence" value="ECO:0007669"/>
    <property type="project" value="TreeGrafter"/>
</dbReference>
<keyword evidence="3" id="KW-1185">Reference proteome</keyword>
<dbReference type="Pfam" id="PF01370">
    <property type="entry name" value="Epimerase"/>
    <property type="match status" value="1"/>
</dbReference>
<accession>A0A4D4K060</accession>
<reference evidence="2 3" key="1">
    <citation type="journal article" date="2020" name="Int. J. Syst. Evol. Microbiol.">
        <title>Reclassification of Streptomyces castelarensis and Streptomyces sporoclivatus as later heterotypic synonyms of Streptomyces antimycoticus.</title>
        <authorList>
            <person name="Komaki H."/>
            <person name="Tamura T."/>
        </authorList>
    </citation>
    <scope>NUCLEOTIDE SEQUENCE [LARGE SCALE GENOMIC DNA]</scope>
    <source>
        <strain evidence="2 3">NBRC 12839</strain>
    </source>
</reference>
<name>A0A4D4K060_9ACTN</name>
<sequence>MRIFVAGATGVVGRVLIPQLIAAGHQVSGISRSSAGMAGLRHQGATAFQGDVFDRDALKQIVVEAAPDVVMQQLTDLSTADSEATDTVRRLGTRNLVEAAKNAGVQRIVAQSLAFGYAPGDAPADESAPLDRDAEEQRRGMVEGVEALEETAAELRDAVLLRYGVLYGPGTWYAPDGPAAAALAGDPAASFLGSVEANDSVVSFVHVRDAARAAVDALEWPSGPVNITDDEPAAAREWVPVYAASLGLPAPRPTSGKLDWARGATNTLARSRGWQPEFPSWRTGFAAQLS</sequence>
<evidence type="ECO:0000259" key="1">
    <source>
        <dbReference type="Pfam" id="PF01370"/>
    </source>
</evidence>
<dbReference type="GO" id="GO:0005737">
    <property type="term" value="C:cytoplasm"/>
    <property type="evidence" value="ECO:0007669"/>
    <property type="project" value="TreeGrafter"/>
</dbReference>
<organism evidence="2 3">
    <name type="scientific">Streptomyces antimycoticus</name>
    <dbReference type="NCBI Taxonomy" id="68175"/>
    <lineage>
        <taxon>Bacteria</taxon>
        <taxon>Bacillati</taxon>
        <taxon>Actinomycetota</taxon>
        <taxon>Actinomycetes</taxon>
        <taxon>Kitasatosporales</taxon>
        <taxon>Streptomycetaceae</taxon>
        <taxon>Streptomyces</taxon>
        <taxon>Streptomyces violaceusniger group</taxon>
    </lineage>
</organism>
<dbReference type="Proteomes" id="UP000299290">
    <property type="component" value="Unassembled WGS sequence"/>
</dbReference>
<dbReference type="EMBL" id="BJHV01000001">
    <property type="protein sequence ID" value="GDY41472.1"/>
    <property type="molecule type" value="Genomic_DNA"/>
</dbReference>
<dbReference type="PANTHER" id="PTHR48079:SF6">
    <property type="entry name" value="NAD(P)-BINDING DOMAIN-CONTAINING PROTEIN-RELATED"/>
    <property type="match status" value="1"/>
</dbReference>
<evidence type="ECO:0000313" key="3">
    <source>
        <dbReference type="Proteomes" id="UP000299290"/>
    </source>
</evidence>
<dbReference type="PANTHER" id="PTHR48079">
    <property type="entry name" value="PROTEIN YEEZ"/>
    <property type="match status" value="1"/>
</dbReference>
<dbReference type="RefSeq" id="WP_137965018.1">
    <property type="nucleotide sequence ID" value="NZ_BJHV01000001.1"/>
</dbReference>
<dbReference type="InterPro" id="IPR036291">
    <property type="entry name" value="NAD(P)-bd_dom_sf"/>
</dbReference>
<proteinExistence type="predicted"/>
<gene>
    <name evidence="2" type="ORF">SANT12839_023540</name>
</gene>
<comment type="caution">
    <text evidence="2">The sequence shown here is derived from an EMBL/GenBank/DDBJ whole genome shotgun (WGS) entry which is preliminary data.</text>
</comment>
<dbReference type="InterPro" id="IPR051783">
    <property type="entry name" value="NAD(P)-dependent_oxidoreduct"/>
</dbReference>